<proteinExistence type="predicted"/>
<protein>
    <submittedName>
        <fullName evidence="3">Uncharacterized protein</fullName>
    </submittedName>
</protein>
<accession>A0A5A9MZJ4</accession>
<keyword evidence="2" id="KW-0812">Transmembrane</keyword>
<feature type="transmembrane region" description="Helical" evidence="2">
    <location>
        <begin position="70"/>
        <end position="91"/>
    </location>
</feature>
<reference evidence="3 4" key="1">
    <citation type="journal article" date="2019" name="Mol. Ecol. Resour.">
        <title>Chromosome-level genome assembly of Triplophysa tibetana, a fish adapted to the harsh high-altitude environment of the Tibetan Plateau.</title>
        <authorList>
            <person name="Yang X."/>
            <person name="Liu H."/>
            <person name="Ma Z."/>
            <person name="Zou Y."/>
            <person name="Zou M."/>
            <person name="Mao Y."/>
            <person name="Li X."/>
            <person name="Wang H."/>
            <person name="Chen T."/>
            <person name="Wang W."/>
            <person name="Yang R."/>
        </authorList>
    </citation>
    <scope>NUCLEOTIDE SEQUENCE [LARGE SCALE GENOMIC DNA]</scope>
    <source>
        <strain evidence="3">TTIB1903HZAU</strain>
        <tissue evidence="3">Muscle</tissue>
    </source>
</reference>
<dbReference type="AlphaFoldDB" id="A0A5A9MZJ4"/>
<dbReference type="Proteomes" id="UP000324632">
    <property type="component" value="Chromosome 25"/>
</dbReference>
<comment type="caution">
    <text evidence="3">The sequence shown here is derived from an EMBL/GenBank/DDBJ whole genome shotgun (WGS) entry which is preliminary data.</text>
</comment>
<name>A0A5A9MZJ4_9TELE</name>
<keyword evidence="2" id="KW-1133">Transmembrane helix</keyword>
<sequence>MARRVAAVLRPQEPRNPGVGCQSPSDAAGDISSMSHIVSECVREDTDGITPPVGERLEERIGVRSAREHLAAGFTFAVFPILLTLLTWVVIGAVATDVTAQVADEMVAGSRRKTTTRDRNF</sequence>
<organism evidence="3 4">
    <name type="scientific">Triplophysa tibetana</name>
    <dbReference type="NCBI Taxonomy" id="1572043"/>
    <lineage>
        <taxon>Eukaryota</taxon>
        <taxon>Metazoa</taxon>
        <taxon>Chordata</taxon>
        <taxon>Craniata</taxon>
        <taxon>Vertebrata</taxon>
        <taxon>Euteleostomi</taxon>
        <taxon>Actinopterygii</taxon>
        <taxon>Neopterygii</taxon>
        <taxon>Teleostei</taxon>
        <taxon>Ostariophysi</taxon>
        <taxon>Cypriniformes</taxon>
        <taxon>Nemacheilidae</taxon>
        <taxon>Triplophysa</taxon>
    </lineage>
</organism>
<keyword evidence="4" id="KW-1185">Reference proteome</keyword>
<evidence type="ECO:0000313" key="3">
    <source>
        <dbReference type="EMBL" id="KAA0702456.1"/>
    </source>
</evidence>
<evidence type="ECO:0000313" key="4">
    <source>
        <dbReference type="Proteomes" id="UP000324632"/>
    </source>
</evidence>
<gene>
    <name evidence="3" type="ORF">E1301_Tti019020</name>
</gene>
<feature type="region of interest" description="Disordered" evidence="1">
    <location>
        <begin position="1"/>
        <end position="30"/>
    </location>
</feature>
<evidence type="ECO:0000256" key="2">
    <source>
        <dbReference type="SAM" id="Phobius"/>
    </source>
</evidence>
<dbReference type="EMBL" id="SOYY01000025">
    <property type="protein sequence ID" value="KAA0702456.1"/>
    <property type="molecule type" value="Genomic_DNA"/>
</dbReference>
<evidence type="ECO:0000256" key="1">
    <source>
        <dbReference type="SAM" id="MobiDB-lite"/>
    </source>
</evidence>
<keyword evidence="2" id="KW-0472">Membrane</keyword>